<dbReference type="SUPFAM" id="SSF53474">
    <property type="entry name" value="alpha/beta-Hydrolases"/>
    <property type="match status" value="1"/>
</dbReference>
<dbReference type="GO" id="GO:0006508">
    <property type="term" value="P:proteolysis"/>
    <property type="evidence" value="ECO:0007669"/>
    <property type="project" value="InterPro"/>
</dbReference>
<dbReference type="EC" id="3.4.19.1" evidence="5"/>
<dbReference type="Gene3D" id="3.40.50.1820">
    <property type="entry name" value="alpha/beta hydrolase"/>
    <property type="match status" value="1"/>
</dbReference>
<keyword evidence="12" id="KW-1185">Reference proteome</keyword>
<comment type="subunit">
    <text evidence="4">Homotetramer.</text>
</comment>
<keyword evidence="8" id="KW-0378">Hydrolase</keyword>
<dbReference type="GO" id="GO:0004252">
    <property type="term" value="F:serine-type endopeptidase activity"/>
    <property type="evidence" value="ECO:0007669"/>
    <property type="project" value="TreeGrafter"/>
</dbReference>
<protein>
    <recommendedName>
        <fullName evidence="6">Acylamino-acid-releasing enzyme</fullName>
        <ecNumber evidence="5">3.4.19.1</ecNumber>
    </recommendedName>
</protein>
<evidence type="ECO:0000313" key="12">
    <source>
        <dbReference type="Proteomes" id="UP000192578"/>
    </source>
</evidence>
<evidence type="ECO:0000256" key="8">
    <source>
        <dbReference type="ARBA" id="ARBA00022801"/>
    </source>
</evidence>
<keyword evidence="7" id="KW-0963">Cytoplasm</keyword>
<evidence type="ECO:0000259" key="10">
    <source>
        <dbReference type="Pfam" id="PF19283"/>
    </source>
</evidence>
<gene>
    <name evidence="11" type="ORF">BV898_05092</name>
</gene>
<evidence type="ECO:0000256" key="4">
    <source>
        <dbReference type="ARBA" id="ARBA00011881"/>
    </source>
</evidence>
<evidence type="ECO:0000256" key="1">
    <source>
        <dbReference type="ARBA" id="ARBA00000721"/>
    </source>
</evidence>
<dbReference type="Pfam" id="PF00326">
    <property type="entry name" value="Peptidase_S9"/>
    <property type="match status" value="1"/>
</dbReference>
<comment type="caution">
    <text evidence="11">The sequence shown here is derived from an EMBL/GenBank/DDBJ whole genome shotgun (WGS) entry which is preliminary data.</text>
</comment>
<comment type="subcellular location">
    <subcellularLocation>
        <location evidence="2">Cytoplasm</location>
    </subcellularLocation>
</comment>
<dbReference type="PANTHER" id="PTHR42776:SF4">
    <property type="entry name" value="ACYLAMINO-ACID-RELEASING ENZYME"/>
    <property type="match status" value="1"/>
</dbReference>
<dbReference type="Pfam" id="PF19283">
    <property type="entry name" value="APEH_N"/>
    <property type="match status" value="1"/>
</dbReference>
<evidence type="ECO:0000256" key="2">
    <source>
        <dbReference type="ARBA" id="ARBA00004496"/>
    </source>
</evidence>
<comment type="similarity">
    <text evidence="3">Belongs to the peptidase S9C family.</text>
</comment>
<dbReference type="GO" id="GO:0008242">
    <property type="term" value="F:omega peptidase activity"/>
    <property type="evidence" value="ECO:0007669"/>
    <property type="project" value="UniProtKB-EC"/>
</dbReference>
<evidence type="ECO:0000313" key="11">
    <source>
        <dbReference type="EMBL" id="OQV21019.1"/>
    </source>
</evidence>
<accession>A0A1W0X0K8</accession>
<feature type="domain" description="Peptidase S9 prolyl oligopeptidase catalytic" evidence="9">
    <location>
        <begin position="525"/>
        <end position="732"/>
    </location>
</feature>
<dbReference type="GO" id="GO:0005737">
    <property type="term" value="C:cytoplasm"/>
    <property type="evidence" value="ECO:0007669"/>
    <property type="project" value="UniProtKB-SubCell"/>
</dbReference>
<dbReference type="AlphaFoldDB" id="A0A1W0X0K8"/>
<dbReference type="InterPro" id="IPR001375">
    <property type="entry name" value="Peptidase_S9_cat"/>
</dbReference>
<evidence type="ECO:0000256" key="5">
    <source>
        <dbReference type="ARBA" id="ARBA00012917"/>
    </source>
</evidence>
<sequence>MADVTAEYQAVARIPTPISAFIANQCADDGKIPTGDHSSPRSFLVRATWSQRDLVRMEKSTTLKSYLVKVNRAGVVEKMQLGVGTDNSSEKVVAYSKDGSLKAVLTKFKPKKSDEEKEVIEIHSSVGKVATNDLTATKRHGKFYFDGELGSFHLAPSEDRESTHVLYVAEKYHPKSDSFFSVIANQFPDDPELRKKSIGTEFEYRDDWGEQLQKKNQPVMCILDWNDNHVSILQNIPEGISPGQPIWTPDGTGVVFVGYDHAPERLGLVYCPIRKSRLYHLAIGQSKMALPLTFIDLAVRTPRFSPDGKSLIYLETEVGGPHFRALRLMKIDCSAGSFAAPSVVVPVPESPVKATDFPGLYSQTFPTRCWSADNKRVVMSTAWRSTHQIIAINVKTKAVISLTTGDLIKTLPKWEVLDVSDDLIIASASSPSVCPRVYCARLPEAGAEASIVWTLLDQGGGTDVTVDKEVGLIDWGVEVIKHKKSGLDFEAIWVRPSLKQKHPVILWPHGGPHSVIAAGFDIFVHTLVRLDFAVIFVNYRGSVGFGESNLRSLLGKIGENDVEDCFRALDVLLGKWNLTEGETDILVQGGSHGGFLAAHLIGQFPGIFRACCLRNPVINLASMFGTTDIPDWTYVEAGFDYHYDNPPITPPYLELLKHSPIAHAEKVTTPTLILLGEKDRRVPPGQGMEFYRALKLLNVPTKVIRYPECDHPIAEVDAESDSFVHMVKWFQQFGRK</sequence>
<feature type="domain" description="Acylamino-acid-releasing enzyme N-terminal" evidence="10">
    <location>
        <begin position="49"/>
        <end position="454"/>
    </location>
</feature>
<dbReference type="EMBL" id="MTYJ01000026">
    <property type="protein sequence ID" value="OQV21019.1"/>
    <property type="molecule type" value="Genomic_DNA"/>
</dbReference>
<evidence type="ECO:0000256" key="3">
    <source>
        <dbReference type="ARBA" id="ARBA00010040"/>
    </source>
</evidence>
<dbReference type="OrthoDB" id="416344at2759"/>
<proteinExistence type="inferred from homology"/>
<dbReference type="SUPFAM" id="SSF82171">
    <property type="entry name" value="DPP6 N-terminal domain-like"/>
    <property type="match status" value="1"/>
</dbReference>
<dbReference type="FunFam" id="3.40.50.1820:FF:000043">
    <property type="entry name" value="acylamino-acid-releasing enzyme"/>
    <property type="match status" value="1"/>
</dbReference>
<evidence type="ECO:0000256" key="6">
    <source>
        <dbReference type="ARBA" id="ARBA00018421"/>
    </source>
</evidence>
<reference evidence="12" key="1">
    <citation type="submission" date="2017-01" db="EMBL/GenBank/DDBJ databases">
        <title>Comparative genomics of anhydrobiosis in the tardigrade Hypsibius dujardini.</title>
        <authorList>
            <person name="Yoshida Y."/>
            <person name="Koutsovoulos G."/>
            <person name="Laetsch D."/>
            <person name="Stevens L."/>
            <person name="Kumar S."/>
            <person name="Horikawa D."/>
            <person name="Ishino K."/>
            <person name="Komine S."/>
            <person name="Tomita M."/>
            <person name="Blaxter M."/>
            <person name="Arakawa K."/>
        </authorList>
    </citation>
    <scope>NUCLEOTIDE SEQUENCE [LARGE SCALE GENOMIC DNA]</scope>
    <source>
        <strain evidence="12">Z151</strain>
    </source>
</reference>
<dbReference type="InterPro" id="IPR029058">
    <property type="entry name" value="AB_hydrolase_fold"/>
</dbReference>
<evidence type="ECO:0000256" key="7">
    <source>
        <dbReference type="ARBA" id="ARBA00022490"/>
    </source>
</evidence>
<evidence type="ECO:0000259" key="9">
    <source>
        <dbReference type="Pfam" id="PF00326"/>
    </source>
</evidence>
<dbReference type="PANTHER" id="PTHR42776">
    <property type="entry name" value="SERINE PEPTIDASE S9 FAMILY MEMBER"/>
    <property type="match status" value="1"/>
</dbReference>
<dbReference type="InterPro" id="IPR011042">
    <property type="entry name" value="6-blade_b-propeller_TolB-like"/>
</dbReference>
<dbReference type="InterPro" id="IPR045550">
    <property type="entry name" value="AARE_N"/>
</dbReference>
<dbReference type="Proteomes" id="UP000192578">
    <property type="component" value="Unassembled WGS sequence"/>
</dbReference>
<organism evidence="11 12">
    <name type="scientific">Hypsibius exemplaris</name>
    <name type="common">Freshwater tardigrade</name>
    <dbReference type="NCBI Taxonomy" id="2072580"/>
    <lineage>
        <taxon>Eukaryota</taxon>
        <taxon>Metazoa</taxon>
        <taxon>Ecdysozoa</taxon>
        <taxon>Tardigrada</taxon>
        <taxon>Eutardigrada</taxon>
        <taxon>Parachela</taxon>
        <taxon>Hypsibioidea</taxon>
        <taxon>Hypsibiidae</taxon>
        <taxon>Hypsibius</taxon>
    </lineage>
</organism>
<comment type="catalytic activity">
    <reaction evidence="1">
        <text>Cleavage of an N-acetyl or N-formyl amino acid from the N-terminus of a polypeptide.</text>
        <dbReference type="EC" id="3.4.19.1"/>
    </reaction>
</comment>
<name>A0A1W0X0K8_HYPEX</name>
<dbReference type="Gene3D" id="2.120.10.30">
    <property type="entry name" value="TolB, C-terminal domain"/>
    <property type="match status" value="1"/>
</dbReference>